<dbReference type="RefSeq" id="WP_380096765.1">
    <property type="nucleotide sequence ID" value="NZ_JBHRYD010000007.1"/>
</dbReference>
<dbReference type="PANTHER" id="PTHR43649:SF32">
    <property type="entry name" value="SUGAR BINDING SECRETED PROTEIN"/>
    <property type="match status" value="1"/>
</dbReference>
<evidence type="ECO:0000313" key="6">
    <source>
        <dbReference type="Proteomes" id="UP001595613"/>
    </source>
</evidence>
<comment type="caution">
    <text evidence="5">The sequence shown here is derived from an EMBL/GenBank/DDBJ whole genome shotgun (WGS) entry which is preliminary data.</text>
</comment>
<dbReference type="Gene3D" id="3.40.190.10">
    <property type="entry name" value="Periplasmic binding protein-like II"/>
    <property type="match status" value="1"/>
</dbReference>
<evidence type="ECO:0000256" key="3">
    <source>
        <dbReference type="ARBA" id="ARBA00022764"/>
    </source>
</evidence>
<evidence type="ECO:0000313" key="5">
    <source>
        <dbReference type="EMBL" id="MFC3705037.1"/>
    </source>
</evidence>
<sequence length="428" mass="46585">MTRMFTGRKRMLALALASVSMLGVSTAAALDVTIWCWDTNFNGAAMREAAERYNALNPDVNIIIDDTDTQDNIRAKLQTQLLANQTQGLPDIVLIQDDQAKKYLLSFPGAFEPLGDSIDMSQFASYKVAAATVDGKSYSLPFDSGVTGLFYRSDYFEEAGFSEADLQDLTWDELIEIGKTVKETTGHELFGIDYNEVGWIRMMLNSAGQWYFNEDGSLNLADNSALKEALEVYQSIWTNGLAKPVSGWTDFTNSFTSGDVAGVPIGVWIVGTIKANAADDAGKWRVAPVPRLGGVADSINASNWGGSSWYVLSSSPDEEKAAAIDFLKTVWAGDVDFYQEILVNQGAVGSWLQAREGEAYQSSDEFFGGQPVWQDFSTWLAQVPDVDYGIFTSEVDSAISAQLPTIAQGGDIDEAIQAINAQATQATQ</sequence>
<feature type="signal peptide" evidence="4">
    <location>
        <begin position="1"/>
        <end position="29"/>
    </location>
</feature>
<dbReference type="PANTHER" id="PTHR43649">
    <property type="entry name" value="ARABINOSE-BINDING PROTEIN-RELATED"/>
    <property type="match status" value="1"/>
</dbReference>
<keyword evidence="4" id="KW-0732">Signal</keyword>
<accession>A0ABV7X1K8</accession>
<evidence type="ECO:0000256" key="1">
    <source>
        <dbReference type="ARBA" id="ARBA00004418"/>
    </source>
</evidence>
<reference evidence="6" key="1">
    <citation type="journal article" date="2019" name="Int. J. Syst. Evol. Microbiol.">
        <title>The Global Catalogue of Microorganisms (GCM) 10K type strain sequencing project: providing services to taxonomists for standard genome sequencing and annotation.</title>
        <authorList>
            <consortium name="The Broad Institute Genomics Platform"/>
            <consortium name="The Broad Institute Genome Sequencing Center for Infectious Disease"/>
            <person name="Wu L."/>
            <person name="Ma J."/>
        </authorList>
    </citation>
    <scope>NUCLEOTIDE SEQUENCE [LARGE SCALE GENOMIC DNA]</scope>
    <source>
        <strain evidence="6">KCTC 42281</strain>
    </source>
</reference>
<dbReference type="SUPFAM" id="SSF53850">
    <property type="entry name" value="Periplasmic binding protein-like II"/>
    <property type="match status" value="1"/>
</dbReference>
<keyword evidence="6" id="KW-1185">Reference proteome</keyword>
<proteinExistence type="inferred from homology"/>
<comment type="similarity">
    <text evidence="2">Belongs to the bacterial solute-binding protein 1 family.</text>
</comment>
<organism evidence="5 6">
    <name type="scientific">Devosia honganensis</name>
    <dbReference type="NCBI Taxonomy" id="1610527"/>
    <lineage>
        <taxon>Bacteria</taxon>
        <taxon>Pseudomonadati</taxon>
        <taxon>Pseudomonadota</taxon>
        <taxon>Alphaproteobacteria</taxon>
        <taxon>Hyphomicrobiales</taxon>
        <taxon>Devosiaceae</taxon>
        <taxon>Devosia</taxon>
    </lineage>
</organism>
<dbReference type="Proteomes" id="UP001595613">
    <property type="component" value="Unassembled WGS sequence"/>
</dbReference>
<dbReference type="EMBL" id="JBHRYD010000007">
    <property type="protein sequence ID" value="MFC3705037.1"/>
    <property type="molecule type" value="Genomic_DNA"/>
</dbReference>
<evidence type="ECO:0000256" key="2">
    <source>
        <dbReference type="ARBA" id="ARBA00008520"/>
    </source>
</evidence>
<feature type="chain" id="PRO_5046752225" evidence="4">
    <location>
        <begin position="30"/>
        <end position="428"/>
    </location>
</feature>
<protein>
    <submittedName>
        <fullName evidence="5">ABC transporter substrate-binding protein</fullName>
    </submittedName>
</protein>
<dbReference type="InterPro" id="IPR006059">
    <property type="entry name" value="SBP"/>
</dbReference>
<dbReference type="InterPro" id="IPR050490">
    <property type="entry name" value="Bact_solute-bd_prot1"/>
</dbReference>
<name>A0ABV7X1K8_9HYPH</name>
<dbReference type="Pfam" id="PF13416">
    <property type="entry name" value="SBP_bac_8"/>
    <property type="match status" value="1"/>
</dbReference>
<comment type="subcellular location">
    <subcellularLocation>
        <location evidence="1">Periplasm</location>
    </subcellularLocation>
</comment>
<gene>
    <name evidence="5" type="ORF">ACFOOL_09740</name>
</gene>
<keyword evidence="3" id="KW-0574">Periplasm</keyword>
<evidence type="ECO:0000256" key="4">
    <source>
        <dbReference type="SAM" id="SignalP"/>
    </source>
</evidence>